<feature type="compositionally biased region" description="Low complexity" evidence="1">
    <location>
        <begin position="255"/>
        <end position="264"/>
    </location>
</feature>
<dbReference type="AlphaFoldDB" id="A0AAN6UNW1"/>
<organism evidence="2 3">
    <name type="scientific">Trichocladium antarcticum</name>
    <dbReference type="NCBI Taxonomy" id="1450529"/>
    <lineage>
        <taxon>Eukaryota</taxon>
        <taxon>Fungi</taxon>
        <taxon>Dikarya</taxon>
        <taxon>Ascomycota</taxon>
        <taxon>Pezizomycotina</taxon>
        <taxon>Sordariomycetes</taxon>
        <taxon>Sordariomycetidae</taxon>
        <taxon>Sordariales</taxon>
        <taxon>Chaetomiaceae</taxon>
        <taxon>Trichocladium</taxon>
    </lineage>
</organism>
<feature type="region of interest" description="Disordered" evidence="1">
    <location>
        <begin position="254"/>
        <end position="334"/>
    </location>
</feature>
<comment type="caution">
    <text evidence="2">The sequence shown here is derived from an EMBL/GenBank/DDBJ whole genome shotgun (WGS) entry which is preliminary data.</text>
</comment>
<accession>A0AAN6UNW1</accession>
<proteinExistence type="predicted"/>
<dbReference type="EMBL" id="MU853404">
    <property type="protein sequence ID" value="KAK4136020.1"/>
    <property type="molecule type" value="Genomic_DNA"/>
</dbReference>
<evidence type="ECO:0000313" key="2">
    <source>
        <dbReference type="EMBL" id="KAK4136020.1"/>
    </source>
</evidence>
<evidence type="ECO:0000256" key="1">
    <source>
        <dbReference type="SAM" id="MobiDB-lite"/>
    </source>
</evidence>
<reference evidence="2" key="1">
    <citation type="journal article" date="2023" name="Mol. Phylogenet. Evol.">
        <title>Genome-scale phylogeny and comparative genomics of the fungal order Sordariales.</title>
        <authorList>
            <person name="Hensen N."/>
            <person name="Bonometti L."/>
            <person name="Westerberg I."/>
            <person name="Brannstrom I.O."/>
            <person name="Guillou S."/>
            <person name="Cros-Aarteil S."/>
            <person name="Calhoun S."/>
            <person name="Haridas S."/>
            <person name="Kuo A."/>
            <person name="Mondo S."/>
            <person name="Pangilinan J."/>
            <person name="Riley R."/>
            <person name="LaButti K."/>
            <person name="Andreopoulos B."/>
            <person name="Lipzen A."/>
            <person name="Chen C."/>
            <person name="Yan M."/>
            <person name="Daum C."/>
            <person name="Ng V."/>
            <person name="Clum A."/>
            <person name="Steindorff A."/>
            <person name="Ohm R.A."/>
            <person name="Martin F."/>
            <person name="Silar P."/>
            <person name="Natvig D.O."/>
            <person name="Lalanne C."/>
            <person name="Gautier V."/>
            <person name="Ament-Velasquez S.L."/>
            <person name="Kruys A."/>
            <person name="Hutchinson M.I."/>
            <person name="Powell A.J."/>
            <person name="Barry K."/>
            <person name="Miller A.N."/>
            <person name="Grigoriev I.V."/>
            <person name="Debuchy R."/>
            <person name="Gladieux P."/>
            <person name="Hiltunen Thoren M."/>
            <person name="Johannesson H."/>
        </authorList>
    </citation>
    <scope>NUCLEOTIDE SEQUENCE</scope>
    <source>
        <strain evidence="2">CBS 123565</strain>
    </source>
</reference>
<feature type="compositionally biased region" description="Low complexity" evidence="1">
    <location>
        <begin position="275"/>
        <end position="300"/>
    </location>
</feature>
<reference evidence="2" key="2">
    <citation type="submission" date="2023-05" db="EMBL/GenBank/DDBJ databases">
        <authorList>
            <consortium name="Lawrence Berkeley National Laboratory"/>
            <person name="Steindorff A."/>
            <person name="Hensen N."/>
            <person name="Bonometti L."/>
            <person name="Westerberg I."/>
            <person name="Brannstrom I.O."/>
            <person name="Guillou S."/>
            <person name="Cros-Aarteil S."/>
            <person name="Calhoun S."/>
            <person name="Haridas S."/>
            <person name="Kuo A."/>
            <person name="Mondo S."/>
            <person name="Pangilinan J."/>
            <person name="Riley R."/>
            <person name="Labutti K."/>
            <person name="Andreopoulos B."/>
            <person name="Lipzen A."/>
            <person name="Chen C."/>
            <person name="Yanf M."/>
            <person name="Daum C."/>
            <person name="Ng V."/>
            <person name="Clum A."/>
            <person name="Ohm R."/>
            <person name="Martin F."/>
            <person name="Silar P."/>
            <person name="Natvig D."/>
            <person name="Lalanne C."/>
            <person name="Gautier V."/>
            <person name="Ament-Velasquez S.L."/>
            <person name="Kruys A."/>
            <person name="Hutchinson M.I."/>
            <person name="Powell A.J."/>
            <person name="Barry K."/>
            <person name="Miller A.N."/>
            <person name="Grigoriev I.V."/>
            <person name="Debuchy R."/>
            <person name="Gladieux P."/>
            <person name="Thoren M.H."/>
            <person name="Johannesson H."/>
        </authorList>
    </citation>
    <scope>NUCLEOTIDE SEQUENCE</scope>
    <source>
        <strain evidence="2">CBS 123565</strain>
    </source>
</reference>
<sequence>MHSSRPLSPIHPGRHPALGLIDCRRSEHRSTAGCQLFARRIIEEQIGASAIQQSTRGIGTCAPCIVTIASFAPSWEGFPETVPVTSATTPVGPSHFAGTPRWPWHELPGVSRTGHGERTTRTARYKRACQGPDFQGLLFYIHTADTRAAETDNSNPGDVAGDATRGCRITTSRHLSPSCAINHLRWTRLKCPKTLSTEKSFSLPATRTSAPYGTDVRGLAGNSIKRPTTLTRRSGAGSGLTSCVQTATAWMMAAPSPTTRPSPTQAWSPKHPLSSRRSTSTTASGSMSAAPPSSIGGAPSWTRPWRTWSLGRAATSAPTAPSWASPTRCGSTSA</sequence>
<dbReference type="Proteomes" id="UP001304895">
    <property type="component" value="Unassembled WGS sequence"/>
</dbReference>
<gene>
    <name evidence="2" type="ORF">BT67DRAFT_229760</name>
</gene>
<feature type="region of interest" description="Disordered" evidence="1">
    <location>
        <begin position="98"/>
        <end position="122"/>
    </location>
</feature>
<evidence type="ECO:0000313" key="3">
    <source>
        <dbReference type="Proteomes" id="UP001304895"/>
    </source>
</evidence>
<feature type="compositionally biased region" description="Low complexity" evidence="1">
    <location>
        <begin position="313"/>
        <end position="327"/>
    </location>
</feature>
<feature type="region of interest" description="Disordered" evidence="1">
    <location>
        <begin position="217"/>
        <end position="240"/>
    </location>
</feature>
<name>A0AAN6UNW1_9PEZI</name>
<protein>
    <submittedName>
        <fullName evidence="2">Uncharacterized protein</fullName>
    </submittedName>
</protein>
<keyword evidence="3" id="KW-1185">Reference proteome</keyword>